<dbReference type="Gene3D" id="3.90.75.20">
    <property type="match status" value="1"/>
</dbReference>
<geneLocation type="plasmid" evidence="3">
    <name>unnamed1</name>
</geneLocation>
<keyword evidence="1" id="KW-0472">Membrane</keyword>
<accession>A0AAU7G1H8</accession>
<dbReference type="SUPFAM" id="SSF54060">
    <property type="entry name" value="His-Me finger endonucleases"/>
    <property type="match status" value="1"/>
</dbReference>
<dbReference type="InterPro" id="IPR010902">
    <property type="entry name" value="NUMOD4"/>
</dbReference>
<dbReference type="EMBL" id="CP157382">
    <property type="protein sequence ID" value="XBM44786.1"/>
    <property type="molecule type" value="Genomic_DNA"/>
</dbReference>
<keyword evidence="1" id="KW-1133">Transmembrane helix</keyword>
<proteinExistence type="predicted"/>
<feature type="domain" description="NUMOD4" evidence="2">
    <location>
        <begin position="6"/>
        <end position="50"/>
    </location>
</feature>
<evidence type="ECO:0000259" key="2">
    <source>
        <dbReference type="Pfam" id="PF07463"/>
    </source>
</evidence>
<name>A0AAU7G1H8_9LACO</name>
<feature type="transmembrane region" description="Helical" evidence="1">
    <location>
        <begin position="59"/>
        <end position="77"/>
    </location>
</feature>
<protein>
    <submittedName>
        <fullName evidence="3">NUMOD4 domain-containing protein</fullName>
    </submittedName>
</protein>
<keyword evidence="3" id="KW-0614">Plasmid</keyword>
<gene>
    <name evidence="3" type="ORF">ABG084_00130</name>
</gene>
<dbReference type="AlphaFoldDB" id="A0AAU7G1H8"/>
<dbReference type="InterPro" id="IPR044925">
    <property type="entry name" value="His-Me_finger_sf"/>
</dbReference>
<keyword evidence="1" id="KW-0812">Transmembrane</keyword>
<organism evidence="3">
    <name type="scientific">Lactobacillus sp. JCM 1131</name>
    <dbReference type="NCBI Taxonomy" id="3153753"/>
    <lineage>
        <taxon>Bacteria</taxon>
        <taxon>Bacillati</taxon>
        <taxon>Bacillota</taxon>
        <taxon>Bacilli</taxon>
        <taxon>Lactobacillales</taxon>
        <taxon>Lactobacillaceae</taxon>
        <taxon>Lactobacillus</taxon>
    </lineage>
</organism>
<evidence type="ECO:0000256" key="1">
    <source>
        <dbReference type="SAM" id="Phobius"/>
    </source>
</evidence>
<dbReference type="Pfam" id="PF07463">
    <property type="entry name" value="NUMOD4"/>
    <property type="match status" value="1"/>
</dbReference>
<dbReference type="GO" id="GO:0016788">
    <property type="term" value="F:hydrolase activity, acting on ester bonds"/>
    <property type="evidence" value="ECO:0007669"/>
    <property type="project" value="InterPro"/>
</dbReference>
<sequence length="78" mass="9356">MNNNIEIWKDVQGYEGLYQVSNLGRVKSLYKNTKILMPRLNNRGYQYVMFFKDKKYKHFLVHRLVAQALSLILISYLK</sequence>
<reference evidence="3" key="1">
    <citation type="submission" date="2024-05" db="EMBL/GenBank/DDBJ databases">
        <authorList>
            <person name="Lee M.W."/>
            <person name="Lee J.K."/>
            <person name="Kim J.M."/>
            <person name="Choi D.G."/>
            <person name="Baek J.H."/>
            <person name="Bayburt H."/>
            <person name="Jung J.J."/>
            <person name="Han D.M."/>
            <person name="Jeon C.O."/>
        </authorList>
    </citation>
    <scope>NUCLEOTIDE SEQUENCE</scope>
    <source>
        <strain evidence="3">JCM 1131</strain>
        <plasmid evidence="3">unnamed1</plasmid>
    </source>
</reference>
<dbReference type="RefSeq" id="WP_348796777.1">
    <property type="nucleotide sequence ID" value="NZ_CP157382.1"/>
</dbReference>
<evidence type="ECO:0000313" key="3">
    <source>
        <dbReference type="EMBL" id="XBM44786.1"/>
    </source>
</evidence>